<dbReference type="InterPro" id="IPR017871">
    <property type="entry name" value="ABC_transporter-like_CS"/>
</dbReference>
<dbReference type="FunFam" id="3.40.50.300:FF:000011">
    <property type="entry name" value="Putative ABC transporter ATP-binding component"/>
    <property type="match status" value="1"/>
</dbReference>
<dbReference type="PROSITE" id="PS00211">
    <property type="entry name" value="ABC_TRANSPORTER_1"/>
    <property type="match status" value="1"/>
</dbReference>
<dbReference type="GO" id="GO:0016887">
    <property type="term" value="F:ATP hydrolysis activity"/>
    <property type="evidence" value="ECO:0007669"/>
    <property type="project" value="InterPro"/>
</dbReference>
<organism evidence="6 7">
    <name type="scientific">Aminipila luticellarii</name>
    <dbReference type="NCBI Taxonomy" id="2507160"/>
    <lineage>
        <taxon>Bacteria</taxon>
        <taxon>Bacillati</taxon>
        <taxon>Bacillota</taxon>
        <taxon>Clostridia</taxon>
        <taxon>Peptostreptococcales</taxon>
        <taxon>Anaerovoracaceae</taxon>
        <taxon>Aminipila</taxon>
    </lineage>
</organism>
<keyword evidence="7" id="KW-1185">Reference proteome</keyword>
<dbReference type="InterPro" id="IPR027417">
    <property type="entry name" value="P-loop_NTPase"/>
</dbReference>
<dbReference type="InterPro" id="IPR003593">
    <property type="entry name" value="AAA+_ATPase"/>
</dbReference>
<name>A0A410PWG0_9FIRM</name>
<accession>A0A410PWG0</accession>
<dbReference type="PANTHER" id="PTHR19211:SF14">
    <property type="entry name" value="ATP-BINDING CASSETTE SUB-FAMILY F MEMBER 1"/>
    <property type="match status" value="1"/>
</dbReference>
<reference evidence="6 7" key="1">
    <citation type="submission" date="2019-01" db="EMBL/GenBank/DDBJ databases">
        <title>Draft genomes of a novel of Aminipila strains.</title>
        <authorList>
            <person name="Ma S."/>
        </authorList>
    </citation>
    <scope>NUCLEOTIDE SEQUENCE [LARGE SCALE GENOMIC DNA]</scope>
    <source>
        <strain evidence="7">JN-39</strain>
    </source>
</reference>
<dbReference type="InterPro" id="IPR050611">
    <property type="entry name" value="ABCF"/>
</dbReference>
<dbReference type="InterPro" id="IPR032781">
    <property type="entry name" value="ABC_tran_Xtn"/>
</dbReference>
<sequence length="578" mass="66192">MIQVEKLSYGFPAKDLYNEVSFTLEMGQHCAFIGSNGAGKSTLVDMMIHPDKYLYDGKIIKDERCRIGYASQFVVRDKEQECTVFEYLSERFVENQQATAAVCEEMAAAEDAEPLFEKYQALLDAFEAMDGEHYENNIRKQLYSAGMRELEETRVSQLSGGEYKLLQIMREMLLSPNLLVLDEPDVFLDFENLNRLCQLINGYDGTLLVVTHNRYLLNHCFNKILHLENGDIQEYDGSYTEYRSAQLKEKLKCKRQSMEDQEEIERTEKMVDILRKRATILVNPVIGSAVNAKQTQLDRLRARQIKAPFVELCEPMIELPAVEVETGQPILSITDYHASFDENLLEQIHFELLAGEKVAIVGANGTGKTTLMRDILKNNHPSIHIRENTSYGCLSQLQGENIDETKTVYQVMENVGFETRESIRAYLGSYCLEGDTLKQKVSQLSGGEKNLLQIAMIAHTNAELLILDEPTSHLDIYAQMALERAISDYKGAVLMVSHDFYLVANCADYVLLIEDNTIRRMRTRSFRKMVYDKYFDQKYLEIDKKKQELEANITAAFKKNELNTVEKLCDRLEALSAE</sequence>
<dbReference type="SMART" id="SM00382">
    <property type="entry name" value="AAA"/>
    <property type="match status" value="2"/>
</dbReference>
<dbReference type="KEGG" id="amij:EQM06_08485"/>
<feature type="domain" description="ABC transporter" evidence="5">
    <location>
        <begin position="2"/>
        <end position="254"/>
    </location>
</feature>
<evidence type="ECO:0000256" key="4">
    <source>
        <dbReference type="SAM" id="Coils"/>
    </source>
</evidence>
<protein>
    <submittedName>
        <fullName evidence="6">ABC-F family ATP-binding cassette domain-containing protein</fullName>
    </submittedName>
</protein>
<dbReference type="RefSeq" id="WP_128745902.1">
    <property type="nucleotide sequence ID" value="NZ_CP035281.1"/>
</dbReference>
<dbReference type="EMBL" id="CP035281">
    <property type="protein sequence ID" value="QAT43255.1"/>
    <property type="molecule type" value="Genomic_DNA"/>
</dbReference>
<evidence type="ECO:0000313" key="7">
    <source>
        <dbReference type="Proteomes" id="UP000287601"/>
    </source>
</evidence>
<proteinExistence type="predicted"/>
<dbReference type="Pfam" id="PF12848">
    <property type="entry name" value="ABC_tran_Xtn"/>
    <property type="match status" value="1"/>
</dbReference>
<dbReference type="CDD" id="cd03221">
    <property type="entry name" value="ABCF_EF-3"/>
    <property type="match status" value="1"/>
</dbReference>
<feature type="domain" description="ABC transporter" evidence="5">
    <location>
        <begin position="328"/>
        <end position="540"/>
    </location>
</feature>
<dbReference type="Proteomes" id="UP000287601">
    <property type="component" value="Chromosome"/>
</dbReference>
<keyword evidence="4" id="KW-0175">Coiled coil</keyword>
<gene>
    <name evidence="6" type="ORF">EQM06_08485</name>
</gene>
<evidence type="ECO:0000256" key="1">
    <source>
        <dbReference type="ARBA" id="ARBA00022737"/>
    </source>
</evidence>
<dbReference type="Pfam" id="PF00005">
    <property type="entry name" value="ABC_tran"/>
    <property type="match status" value="2"/>
</dbReference>
<evidence type="ECO:0000313" key="6">
    <source>
        <dbReference type="EMBL" id="QAT43255.1"/>
    </source>
</evidence>
<evidence type="ECO:0000259" key="5">
    <source>
        <dbReference type="PROSITE" id="PS50893"/>
    </source>
</evidence>
<dbReference type="Gene3D" id="3.40.50.300">
    <property type="entry name" value="P-loop containing nucleotide triphosphate hydrolases"/>
    <property type="match status" value="2"/>
</dbReference>
<evidence type="ECO:0000256" key="3">
    <source>
        <dbReference type="ARBA" id="ARBA00022840"/>
    </source>
</evidence>
<dbReference type="PROSITE" id="PS50893">
    <property type="entry name" value="ABC_TRANSPORTER_2"/>
    <property type="match status" value="2"/>
</dbReference>
<keyword evidence="1" id="KW-0677">Repeat</keyword>
<dbReference type="AlphaFoldDB" id="A0A410PWG0"/>
<feature type="coiled-coil region" evidence="4">
    <location>
        <begin position="244"/>
        <end position="277"/>
    </location>
</feature>
<evidence type="ECO:0000256" key="2">
    <source>
        <dbReference type="ARBA" id="ARBA00022741"/>
    </source>
</evidence>
<keyword evidence="2" id="KW-0547">Nucleotide-binding</keyword>
<keyword evidence="3 6" id="KW-0067">ATP-binding</keyword>
<dbReference type="OrthoDB" id="9801441at2"/>
<dbReference type="GO" id="GO:0005524">
    <property type="term" value="F:ATP binding"/>
    <property type="evidence" value="ECO:0007669"/>
    <property type="project" value="UniProtKB-KW"/>
</dbReference>
<dbReference type="SUPFAM" id="SSF52540">
    <property type="entry name" value="P-loop containing nucleoside triphosphate hydrolases"/>
    <property type="match status" value="2"/>
</dbReference>
<dbReference type="InterPro" id="IPR003439">
    <property type="entry name" value="ABC_transporter-like_ATP-bd"/>
</dbReference>
<dbReference type="PANTHER" id="PTHR19211">
    <property type="entry name" value="ATP-BINDING TRANSPORT PROTEIN-RELATED"/>
    <property type="match status" value="1"/>
</dbReference>